<dbReference type="OrthoDB" id="9776853at2"/>
<keyword evidence="3" id="KW-1185">Reference proteome</keyword>
<dbReference type="Proteomes" id="UP000192527">
    <property type="component" value="Chromosome"/>
</dbReference>
<dbReference type="EMBL" id="CP020772">
    <property type="protein sequence ID" value="ARI78309.1"/>
    <property type="molecule type" value="Genomic_DNA"/>
</dbReference>
<dbReference type="PRINTS" id="PR00412">
    <property type="entry name" value="EPOXHYDRLASE"/>
</dbReference>
<evidence type="ECO:0000259" key="1">
    <source>
        <dbReference type="Pfam" id="PF00561"/>
    </source>
</evidence>
<dbReference type="SUPFAM" id="SSF53474">
    <property type="entry name" value="alpha/beta-Hydrolases"/>
    <property type="match status" value="1"/>
</dbReference>
<dbReference type="PANTHER" id="PTHR43798">
    <property type="entry name" value="MONOACYLGLYCEROL LIPASE"/>
    <property type="match status" value="1"/>
</dbReference>
<dbReference type="GO" id="GO:0046464">
    <property type="term" value="P:acylglycerol catabolic process"/>
    <property type="evidence" value="ECO:0007669"/>
    <property type="project" value="TreeGrafter"/>
</dbReference>
<evidence type="ECO:0000313" key="2">
    <source>
        <dbReference type="EMBL" id="ARI78309.1"/>
    </source>
</evidence>
<dbReference type="AlphaFoldDB" id="A0A1W5ZYG5"/>
<dbReference type="PANTHER" id="PTHR43798:SF33">
    <property type="entry name" value="HYDROLASE, PUTATIVE (AFU_ORTHOLOGUE AFUA_2G14860)-RELATED"/>
    <property type="match status" value="1"/>
</dbReference>
<dbReference type="InterPro" id="IPR050266">
    <property type="entry name" value="AB_hydrolase_sf"/>
</dbReference>
<dbReference type="Gene3D" id="3.40.50.1820">
    <property type="entry name" value="alpha/beta hydrolase"/>
    <property type="match status" value="1"/>
</dbReference>
<dbReference type="InterPro" id="IPR000073">
    <property type="entry name" value="AB_hydrolase_1"/>
</dbReference>
<dbReference type="GO" id="GO:0016020">
    <property type="term" value="C:membrane"/>
    <property type="evidence" value="ECO:0007669"/>
    <property type="project" value="TreeGrafter"/>
</dbReference>
<dbReference type="RefSeq" id="WP_085030768.1">
    <property type="nucleotide sequence ID" value="NZ_CP020772.1"/>
</dbReference>
<accession>A0A1W5ZYG5</accession>
<organism evidence="2 3">
    <name type="scientific">Halobacillus mangrovi</name>
    <dbReference type="NCBI Taxonomy" id="402384"/>
    <lineage>
        <taxon>Bacteria</taxon>
        <taxon>Bacillati</taxon>
        <taxon>Bacillota</taxon>
        <taxon>Bacilli</taxon>
        <taxon>Bacillales</taxon>
        <taxon>Bacillaceae</taxon>
        <taxon>Halobacillus</taxon>
    </lineage>
</organism>
<dbReference type="InterPro" id="IPR029058">
    <property type="entry name" value="AB_hydrolase_fold"/>
</dbReference>
<dbReference type="GO" id="GO:0047372">
    <property type="term" value="F:monoacylglycerol lipase activity"/>
    <property type="evidence" value="ECO:0007669"/>
    <property type="project" value="TreeGrafter"/>
</dbReference>
<sequence>MLNHKIIHNSDRQEWIVMLHAVGGSYHTFYKQQDEFQKHFNLLLIDLPGHGGSTNIQNDTEDDLFVFTAKQVLQVMNHHGITEAHFVGISLGTIISHVIMKLDASKVRSACLGGAVIKFHPYLIALADRAWKVKSWIPYMMMFRFFGHRLLPYSNHQEHLHFFITEGKKMGRKNFYQWMDALRHLDEVFDDIDIKTIPIPRLYISGEEDVSILPEFRNDLTRNHYMDYTILEKCGHLCHMEKSEEFNQMALAFLLDQKIER</sequence>
<reference evidence="2 3" key="1">
    <citation type="submission" date="2017-04" db="EMBL/GenBank/DDBJ databases">
        <title>The whole genome sequencing and assembly of Halobacillus mangrovi strain.</title>
        <authorList>
            <person name="Lee S.-J."/>
            <person name="Park M.-K."/>
            <person name="Kim J.-Y."/>
            <person name="Lee Y.-J."/>
            <person name="Yi H."/>
            <person name="Bahn Y.-S."/>
            <person name="Kim J.F."/>
            <person name="Lee D.-W."/>
        </authorList>
    </citation>
    <scope>NUCLEOTIDE SEQUENCE [LARGE SCALE GENOMIC DNA]</scope>
    <source>
        <strain evidence="2 3">KTB 131</strain>
    </source>
</reference>
<proteinExistence type="predicted"/>
<evidence type="ECO:0000313" key="3">
    <source>
        <dbReference type="Proteomes" id="UP000192527"/>
    </source>
</evidence>
<dbReference type="Pfam" id="PF00561">
    <property type="entry name" value="Abhydrolase_1"/>
    <property type="match status" value="1"/>
</dbReference>
<protein>
    <recommendedName>
        <fullName evidence="1">AB hydrolase-1 domain-containing protein</fullName>
    </recommendedName>
</protein>
<feature type="domain" description="AB hydrolase-1" evidence="1">
    <location>
        <begin position="15"/>
        <end position="162"/>
    </location>
</feature>
<dbReference type="InterPro" id="IPR000639">
    <property type="entry name" value="Epox_hydrolase-like"/>
</dbReference>
<dbReference type="KEGG" id="hmn:HM131_16340"/>
<dbReference type="STRING" id="402384.HM131_16340"/>
<name>A0A1W5ZYG5_9BACI</name>
<gene>
    <name evidence="2" type="ORF">HM131_16340</name>
</gene>